<dbReference type="PROSITE" id="PS50011">
    <property type="entry name" value="PROTEIN_KINASE_DOM"/>
    <property type="match status" value="1"/>
</dbReference>
<evidence type="ECO:0000256" key="7">
    <source>
        <dbReference type="ARBA" id="ARBA00047899"/>
    </source>
</evidence>
<dbReference type="InterPro" id="IPR011009">
    <property type="entry name" value="Kinase-like_dom_sf"/>
</dbReference>
<dbReference type="InterPro" id="IPR051131">
    <property type="entry name" value="NEK_Ser/Thr_kinase_NIMA"/>
</dbReference>
<feature type="non-terminal residue" evidence="11">
    <location>
        <position position="212"/>
    </location>
</feature>
<accession>A0ABQ6MLP1</accession>
<evidence type="ECO:0000313" key="11">
    <source>
        <dbReference type="EMBL" id="GMI28824.1"/>
    </source>
</evidence>
<dbReference type="Proteomes" id="UP001165060">
    <property type="component" value="Unassembled WGS sequence"/>
</dbReference>
<comment type="caution">
    <text evidence="11">The sequence shown here is derived from an EMBL/GenBank/DDBJ whole genome shotgun (WGS) entry which is preliminary data.</text>
</comment>
<comment type="catalytic activity">
    <reaction evidence="8">
        <text>L-seryl-[protein] + ATP = O-phospho-L-seryl-[protein] + ADP + H(+)</text>
        <dbReference type="Rhea" id="RHEA:17989"/>
        <dbReference type="Rhea" id="RHEA-COMP:9863"/>
        <dbReference type="Rhea" id="RHEA-COMP:11604"/>
        <dbReference type="ChEBI" id="CHEBI:15378"/>
        <dbReference type="ChEBI" id="CHEBI:29999"/>
        <dbReference type="ChEBI" id="CHEBI:30616"/>
        <dbReference type="ChEBI" id="CHEBI:83421"/>
        <dbReference type="ChEBI" id="CHEBI:456216"/>
        <dbReference type="EC" id="2.7.11.1"/>
    </reaction>
</comment>
<keyword evidence="3" id="KW-0808">Transferase</keyword>
<keyword evidence="4" id="KW-0547">Nucleotide-binding</keyword>
<evidence type="ECO:0000256" key="5">
    <source>
        <dbReference type="ARBA" id="ARBA00022777"/>
    </source>
</evidence>
<organism evidence="11 12">
    <name type="scientific">Tetraparma gracilis</name>
    <dbReference type="NCBI Taxonomy" id="2962635"/>
    <lineage>
        <taxon>Eukaryota</taxon>
        <taxon>Sar</taxon>
        <taxon>Stramenopiles</taxon>
        <taxon>Ochrophyta</taxon>
        <taxon>Bolidophyceae</taxon>
        <taxon>Parmales</taxon>
        <taxon>Triparmaceae</taxon>
        <taxon>Tetraparma</taxon>
    </lineage>
</organism>
<evidence type="ECO:0000259" key="10">
    <source>
        <dbReference type="PROSITE" id="PS50011"/>
    </source>
</evidence>
<dbReference type="PANTHER" id="PTHR44899:SF3">
    <property type="entry name" value="SERINE_THREONINE-PROTEIN KINASE NEK1"/>
    <property type="match status" value="1"/>
</dbReference>
<dbReference type="Gene3D" id="1.10.510.10">
    <property type="entry name" value="Transferase(Phosphotransferase) domain 1"/>
    <property type="match status" value="1"/>
</dbReference>
<evidence type="ECO:0000256" key="4">
    <source>
        <dbReference type="ARBA" id="ARBA00022741"/>
    </source>
</evidence>
<dbReference type="InterPro" id="IPR000719">
    <property type="entry name" value="Prot_kinase_dom"/>
</dbReference>
<protein>
    <recommendedName>
        <fullName evidence="1">non-specific serine/threonine protein kinase</fullName>
        <ecNumber evidence="1">2.7.11.1</ecNumber>
    </recommendedName>
</protein>
<evidence type="ECO:0000256" key="8">
    <source>
        <dbReference type="ARBA" id="ARBA00048679"/>
    </source>
</evidence>
<dbReference type="EC" id="2.7.11.1" evidence="1"/>
<evidence type="ECO:0000313" key="12">
    <source>
        <dbReference type="Proteomes" id="UP001165060"/>
    </source>
</evidence>
<reference evidence="11 12" key="1">
    <citation type="journal article" date="2023" name="Commun. Biol.">
        <title>Genome analysis of Parmales, the sister group of diatoms, reveals the evolutionary specialization of diatoms from phago-mixotrophs to photoautotrophs.</title>
        <authorList>
            <person name="Ban H."/>
            <person name="Sato S."/>
            <person name="Yoshikawa S."/>
            <person name="Yamada K."/>
            <person name="Nakamura Y."/>
            <person name="Ichinomiya M."/>
            <person name="Sato N."/>
            <person name="Blanc-Mathieu R."/>
            <person name="Endo H."/>
            <person name="Kuwata A."/>
            <person name="Ogata H."/>
        </authorList>
    </citation>
    <scope>NUCLEOTIDE SEQUENCE [LARGE SCALE GENOMIC DNA]</scope>
</reference>
<evidence type="ECO:0000256" key="9">
    <source>
        <dbReference type="SAM" id="MobiDB-lite"/>
    </source>
</evidence>
<feature type="region of interest" description="Disordered" evidence="9">
    <location>
        <begin position="70"/>
        <end position="94"/>
    </location>
</feature>
<feature type="compositionally biased region" description="Low complexity" evidence="9">
    <location>
        <begin position="70"/>
        <end position="86"/>
    </location>
</feature>
<evidence type="ECO:0000256" key="1">
    <source>
        <dbReference type="ARBA" id="ARBA00012513"/>
    </source>
</evidence>
<dbReference type="EMBL" id="BRYB01004301">
    <property type="protein sequence ID" value="GMI28824.1"/>
    <property type="molecule type" value="Genomic_DNA"/>
</dbReference>
<dbReference type="SUPFAM" id="SSF56112">
    <property type="entry name" value="Protein kinase-like (PK-like)"/>
    <property type="match status" value="1"/>
</dbReference>
<evidence type="ECO:0000256" key="2">
    <source>
        <dbReference type="ARBA" id="ARBA00022527"/>
    </source>
</evidence>
<comment type="catalytic activity">
    <reaction evidence="7">
        <text>L-threonyl-[protein] + ATP = O-phospho-L-threonyl-[protein] + ADP + H(+)</text>
        <dbReference type="Rhea" id="RHEA:46608"/>
        <dbReference type="Rhea" id="RHEA-COMP:11060"/>
        <dbReference type="Rhea" id="RHEA-COMP:11605"/>
        <dbReference type="ChEBI" id="CHEBI:15378"/>
        <dbReference type="ChEBI" id="CHEBI:30013"/>
        <dbReference type="ChEBI" id="CHEBI:30616"/>
        <dbReference type="ChEBI" id="CHEBI:61977"/>
        <dbReference type="ChEBI" id="CHEBI:456216"/>
        <dbReference type="EC" id="2.7.11.1"/>
    </reaction>
</comment>
<sequence>MGCIFSSEPGPSGTHDVRGNLMRSRQGVDVFSSYEKVKNIGEGSMGSVSMVRRKLTEKEQLGSFKAKGGASFDAGSAAGSPDSAGSQGKVMRRRSSKSSGLFALKSIQLSRMSDEFVEELKNEIDILKSLDHPNIVKPQEVFQRKRQMFIIMELCSGGDLYTRDPYTELQAASIAGQLLSAISCVAARAKARARRTCKECREAKARRKERAR</sequence>
<keyword evidence="5" id="KW-0418">Kinase</keyword>
<keyword evidence="6" id="KW-0067">ATP-binding</keyword>
<dbReference type="PANTHER" id="PTHR44899">
    <property type="entry name" value="CAMK FAMILY PROTEIN KINASE"/>
    <property type="match status" value="1"/>
</dbReference>
<evidence type="ECO:0000256" key="3">
    <source>
        <dbReference type="ARBA" id="ARBA00022679"/>
    </source>
</evidence>
<name>A0ABQ6MLP1_9STRA</name>
<dbReference type="Pfam" id="PF00069">
    <property type="entry name" value="Pkinase"/>
    <property type="match status" value="1"/>
</dbReference>
<feature type="domain" description="Protein kinase" evidence="10">
    <location>
        <begin position="34"/>
        <end position="212"/>
    </location>
</feature>
<proteinExistence type="predicted"/>
<gene>
    <name evidence="11" type="ORF">TeGR_g5085</name>
</gene>
<evidence type="ECO:0000256" key="6">
    <source>
        <dbReference type="ARBA" id="ARBA00022840"/>
    </source>
</evidence>
<dbReference type="SMART" id="SM00220">
    <property type="entry name" value="S_TKc"/>
    <property type="match status" value="1"/>
</dbReference>
<keyword evidence="12" id="KW-1185">Reference proteome</keyword>
<keyword evidence="2" id="KW-0723">Serine/threonine-protein kinase</keyword>